<feature type="compositionally biased region" description="Low complexity" evidence="1">
    <location>
        <begin position="125"/>
        <end position="138"/>
    </location>
</feature>
<dbReference type="AlphaFoldDB" id="A0A453PI70"/>
<reference evidence="2" key="5">
    <citation type="journal article" date="2021" name="G3 (Bethesda)">
        <title>Aegilops tauschii genome assembly Aet v5.0 features greater sequence contiguity and improved annotation.</title>
        <authorList>
            <person name="Wang L."/>
            <person name="Zhu T."/>
            <person name="Rodriguez J.C."/>
            <person name="Deal K.R."/>
            <person name="Dubcovsky J."/>
            <person name="McGuire P.E."/>
            <person name="Lux T."/>
            <person name="Spannagl M."/>
            <person name="Mayer K.F.X."/>
            <person name="Baldrich P."/>
            <person name="Meyers B.C."/>
            <person name="Huo N."/>
            <person name="Gu Y.Q."/>
            <person name="Zhou H."/>
            <person name="Devos K.M."/>
            <person name="Bennetzen J.L."/>
            <person name="Unver T."/>
            <person name="Budak H."/>
            <person name="Gulick P.J."/>
            <person name="Galiba G."/>
            <person name="Kalapos B."/>
            <person name="Nelson D.R."/>
            <person name="Li P."/>
            <person name="You F.M."/>
            <person name="Luo M.C."/>
            <person name="Dvorak J."/>
        </authorList>
    </citation>
    <scope>NUCLEOTIDE SEQUENCE [LARGE SCALE GENOMIC DNA]</scope>
    <source>
        <strain evidence="2">cv. AL8/78</strain>
    </source>
</reference>
<feature type="compositionally biased region" description="Low complexity" evidence="1">
    <location>
        <begin position="86"/>
        <end position="98"/>
    </location>
</feature>
<reference evidence="3" key="2">
    <citation type="journal article" date="2017" name="Nat. Plants">
        <title>The Aegilops tauschii genome reveals multiple impacts of transposons.</title>
        <authorList>
            <person name="Zhao G."/>
            <person name="Zou C."/>
            <person name="Li K."/>
            <person name="Wang K."/>
            <person name="Li T."/>
            <person name="Gao L."/>
            <person name="Zhang X."/>
            <person name="Wang H."/>
            <person name="Yang Z."/>
            <person name="Liu X."/>
            <person name="Jiang W."/>
            <person name="Mao L."/>
            <person name="Kong X."/>
            <person name="Jiao Y."/>
            <person name="Jia J."/>
        </authorList>
    </citation>
    <scope>NUCLEOTIDE SEQUENCE [LARGE SCALE GENOMIC DNA]</scope>
    <source>
        <strain evidence="3">cv. AL8/78</strain>
    </source>
</reference>
<accession>A0A453PI70</accession>
<dbReference type="EnsemblPlants" id="AET6Gv20741800.2">
    <property type="protein sequence ID" value="AET6Gv20741800.2"/>
    <property type="gene ID" value="AET6Gv20741800"/>
</dbReference>
<feature type="compositionally biased region" description="Low complexity" evidence="1">
    <location>
        <begin position="64"/>
        <end position="73"/>
    </location>
</feature>
<feature type="region of interest" description="Disordered" evidence="1">
    <location>
        <begin position="18"/>
        <end position="146"/>
    </location>
</feature>
<dbReference type="Proteomes" id="UP000015105">
    <property type="component" value="Chromosome 6D"/>
</dbReference>
<proteinExistence type="predicted"/>
<reference evidence="2" key="4">
    <citation type="submission" date="2019-03" db="UniProtKB">
        <authorList>
            <consortium name="EnsemblPlants"/>
        </authorList>
    </citation>
    <scope>IDENTIFICATION</scope>
</reference>
<evidence type="ECO:0000313" key="3">
    <source>
        <dbReference type="Proteomes" id="UP000015105"/>
    </source>
</evidence>
<feature type="compositionally biased region" description="Low complexity" evidence="1">
    <location>
        <begin position="18"/>
        <end position="27"/>
    </location>
</feature>
<feature type="compositionally biased region" description="Basic residues" evidence="1">
    <location>
        <begin position="28"/>
        <end position="56"/>
    </location>
</feature>
<organism evidence="2 3">
    <name type="scientific">Aegilops tauschii subsp. strangulata</name>
    <name type="common">Goatgrass</name>
    <dbReference type="NCBI Taxonomy" id="200361"/>
    <lineage>
        <taxon>Eukaryota</taxon>
        <taxon>Viridiplantae</taxon>
        <taxon>Streptophyta</taxon>
        <taxon>Embryophyta</taxon>
        <taxon>Tracheophyta</taxon>
        <taxon>Spermatophyta</taxon>
        <taxon>Magnoliopsida</taxon>
        <taxon>Liliopsida</taxon>
        <taxon>Poales</taxon>
        <taxon>Poaceae</taxon>
        <taxon>BOP clade</taxon>
        <taxon>Pooideae</taxon>
        <taxon>Triticodae</taxon>
        <taxon>Triticeae</taxon>
        <taxon>Triticinae</taxon>
        <taxon>Aegilops</taxon>
    </lineage>
</organism>
<protein>
    <submittedName>
        <fullName evidence="2">Uncharacterized protein</fullName>
    </submittedName>
</protein>
<keyword evidence="3" id="KW-1185">Reference proteome</keyword>
<evidence type="ECO:0000313" key="2">
    <source>
        <dbReference type="EnsemblPlants" id="AET6Gv20741800.2"/>
    </source>
</evidence>
<name>A0A453PI70_AEGTS</name>
<reference evidence="2" key="3">
    <citation type="journal article" date="2017" name="Nature">
        <title>Genome sequence of the progenitor of the wheat D genome Aegilops tauschii.</title>
        <authorList>
            <person name="Luo M.C."/>
            <person name="Gu Y.Q."/>
            <person name="Puiu D."/>
            <person name="Wang H."/>
            <person name="Twardziok S.O."/>
            <person name="Deal K.R."/>
            <person name="Huo N."/>
            <person name="Zhu T."/>
            <person name="Wang L."/>
            <person name="Wang Y."/>
            <person name="McGuire P.E."/>
            <person name="Liu S."/>
            <person name="Long H."/>
            <person name="Ramasamy R.K."/>
            <person name="Rodriguez J.C."/>
            <person name="Van S.L."/>
            <person name="Yuan L."/>
            <person name="Wang Z."/>
            <person name="Xia Z."/>
            <person name="Xiao L."/>
            <person name="Anderson O.D."/>
            <person name="Ouyang S."/>
            <person name="Liang Y."/>
            <person name="Zimin A.V."/>
            <person name="Pertea G."/>
            <person name="Qi P."/>
            <person name="Bennetzen J.L."/>
            <person name="Dai X."/>
            <person name="Dawson M.W."/>
            <person name="Muller H.G."/>
            <person name="Kugler K."/>
            <person name="Rivarola-Duarte L."/>
            <person name="Spannagl M."/>
            <person name="Mayer K.F.X."/>
            <person name="Lu F.H."/>
            <person name="Bevan M.W."/>
            <person name="Leroy P."/>
            <person name="Li P."/>
            <person name="You F.M."/>
            <person name="Sun Q."/>
            <person name="Liu Z."/>
            <person name="Lyons E."/>
            <person name="Wicker T."/>
            <person name="Salzberg S.L."/>
            <person name="Devos K.M."/>
            <person name="Dvorak J."/>
        </authorList>
    </citation>
    <scope>NUCLEOTIDE SEQUENCE [LARGE SCALE GENOMIC DNA]</scope>
    <source>
        <strain evidence="2">cv. AL8/78</strain>
    </source>
</reference>
<dbReference type="Gramene" id="AET6Gv20741800.2">
    <property type="protein sequence ID" value="AET6Gv20741800.2"/>
    <property type="gene ID" value="AET6Gv20741800"/>
</dbReference>
<reference evidence="3" key="1">
    <citation type="journal article" date="2014" name="Science">
        <title>Ancient hybridizations among the ancestral genomes of bread wheat.</title>
        <authorList>
            <consortium name="International Wheat Genome Sequencing Consortium,"/>
            <person name="Marcussen T."/>
            <person name="Sandve S.R."/>
            <person name="Heier L."/>
            <person name="Spannagl M."/>
            <person name="Pfeifer M."/>
            <person name="Jakobsen K.S."/>
            <person name="Wulff B.B."/>
            <person name="Steuernagel B."/>
            <person name="Mayer K.F."/>
            <person name="Olsen O.A."/>
        </authorList>
    </citation>
    <scope>NUCLEOTIDE SEQUENCE [LARGE SCALE GENOMIC DNA]</scope>
    <source>
        <strain evidence="3">cv. AL8/78</strain>
    </source>
</reference>
<evidence type="ECO:0000256" key="1">
    <source>
        <dbReference type="SAM" id="MobiDB-lite"/>
    </source>
</evidence>
<sequence length="205" mass="22896">RRCLPHTFFLLFKSRSRQGGRSSCSCRHTSHARSWRGHSSRRPRARRRQRGRRPRGAARGAGGRVWRAMPRSAAARRRRGPPRPPAASARPATATRSPCPGRRCIGMGTATGRCSATPTARTRGPASGTSPAPATSPSWTPPSPPRVCRKLNKAWTVVRAPMVVMLLGWLWPRVRQQRPPSCNLYRWPWHGNLHGRGKERRTSSP</sequence>